<evidence type="ECO:0008006" key="10">
    <source>
        <dbReference type="Google" id="ProtNLM"/>
    </source>
</evidence>
<comment type="caution">
    <text evidence="8">The sequence shown here is derived from an EMBL/GenBank/DDBJ whole genome shotgun (WGS) entry which is preliminary data.</text>
</comment>
<dbReference type="STRING" id="83656.B1H18_30220"/>
<dbReference type="InterPro" id="IPR001789">
    <property type="entry name" value="Sig_transdc_resp-reg_receiver"/>
</dbReference>
<evidence type="ECO:0000313" key="9">
    <source>
        <dbReference type="Proteomes" id="UP000190539"/>
    </source>
</evidence>
<dbReference type="Proteomes" id="UP000190539">
    <property type="component" value="Unassembled WGS sequence"/>
</dbReference>
<dbReference type="SMART" id="SM00448">
    <property type="entry name" value="REC"/>
    <property type="match status" value="1"/>
</dbReference>
<evidence type="ECO:0000256" key="4">
    <source>
        <dbReference type="ARBA" id="ARBA00023163"/>
    </source>
</evidence>
<sequence>MSTRVVVVDDQQVVREGLMTLLDMMPGIDVVAGGANGEEAVAQVAETHPDAVLMDLSMPGMGGVEATRRIVTAHPDVAVVVLTTMADDQLILDALQAGARAYLTKDAGKTEIVRAIEAALVRHTTLDPIVQERLLAAAMRGADRTNERRRAEPSQDLLTPRESDVLRLLARGLSNGAIGRRLLVGEATVKTHINHLFAKLQVRTRAEAVAWAHAHGFGPGADGVRSGRPAG</sequence>
<keyword evidence="4" id="KW-0804">Transcription</keyword>
<dbReference type="CDD" id="cd17535">
    <property type="entry name" value="REC_NarL-like"/>
    <property type="match status" value="1"/>
</dbReference>
<dbReference type="Gene3D" id="3.40.50.2300">
    <property type="match status" value="1"/>
</dbReference>
<dbReference type="InterPro" id="IPR011006">
    <property type="entry name" value="CheY-like_superfamily"/>
</dbReference>
<dbReference type="AlphaFoldDB" id="A0A1V4A1V9"/>
<proteinExistence type="predicted"/>
<evidence type="ECO:0000259" key="6">
    <source>
        <dbReference type="PROSITE" id="PS50043"/>
    </source>
</evidence>
<dbReference type="PROSITE" id="PS00622">
    <property type="entry name" value="HTH_LUXR_1"/>
    <property type="match status" value="1"/>
</dbReference>
<dbReference type="GO" id="GO:0000160">
    <property type="term" value="P:phosphorelay signal transduction system"/>
    <property type="evidence" value="ECO:0007669"/>
    <property type="project" value="InterPro"/>
</dbReference>
<evidence type="ECO:0000256" key="1">
    <source>
        <dbReference type="ARBA" id="ARBA00022553"/>
    </source>
</evidence>
<dbReference type="PROSITE" id="PS50110">
    <property type="entry name" value="RESPONSE_REGULATORY"/>
    <property type="match status" value="1"/>
</dbReference>
<keyword evidence="1 5" id="KW-0597">Phosphoprotein</keyword>
<dbReference type="RefSeq" id="WP_077973538.1">
    <property type="nucleotide sequence ID" value="NZ_CP045178.1"/>
</dbReference>
<feature type="domain" description="HTH luxR-type" evidence="6">
    <location>
        <begin position="151"/>
        <end position="216"/>
    </location>
</feature>
<feature type="modified residue" description="4-aspartylphosphate" evidence="5">
    <location>
        <position position="55"/>
    </location>
</feature>
<keyword evidence="9" id="KW-1185">Reference proteome</keyword>
<evidence type="ECO:0000256" key="2">
    <source>
        <dbReference type="ARBA" id="ARBA00023015"/>
    </source>
</evidence>
<evidence type="ECO:0000313" key="8">
    <source>
        <dbReference type="EMBL" id="OON72334.1"/>
    </source>
</evidence>
<reference evidence="8 9" key="1">
    <citation type="submission" date="2017-02" db="EMBL/GenBank/DDBJ databases">
        <title>Draft Genome Sequence of Streptomyces tsukubaensis F601, a Producer of the immunosuppressant tacrolimus FK506.</title>
        <authorList>
            <person name="Zong G."/>
            <person name="Zhong C."/>
            <person name="Fu J."/>
            <person name="Qin R."/>
            <person name="Cao G."/>
        </authorList>
    </citation>
    <scope>NUCLEOTIDE SEQUENCE [LARGE SCALE GENOMIC DNA]</scope>
    <source>
        <strain evidence="8 9">F601</strain>
    </source>
</reference>
<keyword evidence="2" id="KW-0805">Transcription regulation</keyword>
<dbReference type="InterPro" id="IPR016032">
    <property type="entry name" value="Sig_transdc_resp-reg_C-effctor"/>
</dbReference>
<dbReference type="GO" id="GO:0003677">
    <property type="term" value="F:DNA binding"/>
    <property type="evidence" value="ECO:0007669"/>
    <property type="project" value="UniProtKB-KW"/>
</dbReference>
<dbReference type="OrthoDB" id="9808843at2"/>
<evidence type="ECO:0000256" key="3">
    <source>
        <dbReference type="ARBA" id="ARBA00023125"/>
    </source>
</evidence>
<dbReference type="SUPFAM" id="SSF52172">
    <property type="entry name" value="CheY-like"/>
    <property type="match status" value="1"/>
</dbReference>
<evidence type="ECO:0000259" key="7">
    <source>
        <dbReference type="PROSITE" id="PS50110"/>
    </source>
</evidence>
<dbReference type="InterPro" id="IPR039420">
    <property type="entry name" value="WalR-like"/>
</dbReference>
<dbReference type="EMBL" id="MVFC01000039">
    <property type="protein sequence ID" value="OON72334.1"/>
    <property type="molecule type" value="Genomic_DNA"/>
</dbReference>
<dbReference type="PRINTS" id="PR00038">
    <property type="entry name" value="HTHLUXR"/>
</dbReference>
<accession>A0A1V4A1V9</accession>
<dbReference type="GO" id="GO:0006355">
    <property type="term" value="P:regulation of DNA-templated transcription"/>
    <property type="evidence" value="ECO:0007669"/>
    <property type="project" value="InterPro"/>
</dbReference>
<dbReference type="SUPFAM" id="SSF46894">
    <property type="entry name" value="C-terminal effector domain of the bipartite response regulators"/>
    <property type="match status" value="1"/>
</dbReference>
<name>A0A1V4A1V9_9ACTN</name>
<dbReference type="PANTHER" id="PTHR43214">
    <property type="entry name" value="TWO-COMPONENT RESPONSE REGULATOR"/>
    <property type="match status" value="1"/>
</dbReference>
<dbReference type="InterPro" id="IPR058245">
    <property type="entry name" value="NreC/VraR/RcsB-like_REC"/>
</dbReference>
<keyword evidence="3" id="KW-0238">DNA-binding</keyword>
<dbReference type="InterPro" id="IPR000792">
    <property type="entry name" value="Tscrpt_reg_LuxR_C"/>
</dbReference>
<dbReference type="SMART" id="SM00421">
    <property type="entry name" value="HTH_LUXR"/>
    <property type="match status" value="1"/>
</dbReference>
<dbReference type="Pfam" id="PF00072">
    <property type="entry name" value="Response_reg"/>
    <property type="match status" value="1"/>
</dbReference>
<dbReference type="CDD" id="cd06170">
    <property type="entry name" value="LuxR_C_like"/>
    <property type="match status" value="1"/>
</dbReference>
<dbReference type="PROSITE" id="PS50043">
    <property type="entry name" value="HTH_LUXR_2"/>
    <property type="match status" value="1"/>
</dbReference>
<gene>
    <name evidence="8" type="ORF">B1H18_30220</name>
</gene>
<dbReference type="Pfam" id="PF00196">
    <property type="entry name" value="GerE"/>
    <property type="match status" value="1"/>
</dbReference>
<evidence type="ECO:0000256" key="5">
    <source>
        <dbReference type="PROSITE-ProRule" id="PRU00169"/>
    </source>
</evidence>
<protein>
    <recommendedName>
        <fullName evidence="10">DNA-binding response regulator</fullName>
    </recommendedName>
</protein>
<dbReference type="PANTHER" id="PTHR43214:SF24">
    <property type="entry name" value="TRANSCRIPTIONAL REGULATORY PROTEIN NARL-RELATED"/>
    <property type="match status" value="1"/>
</dbReference>
<feature type="domain" description="Response regulatory" evidence="7">
    <location>
        <begin position="4"/>
        <end position="120"/>
    </location>
</feature>
<organism evidence="8 9">
    <name type="scientific">Streptomyces tsukubensis</name>
    <dbReference type="NCBI Taxonomy" id="83656"/>
    <lineage>
        <taxon>Bacteria</taxon>
        <taxon>Bacillati</taxon>
        <taxon>Actinomycetota</taxon>
        <taxon>Actinomycetes</taxon>
        <taxon>Kitasatosporales</taxon>
        <taxon>Streptomycetaceae</taxon>
        <taxon>Streptomyces</taxon>
    </lineage>
</organism>